<accession>A0A5P1FKW8</accession>
<dbReference type="EMBL" id="CM007382">
    <property type="protein sequence ID" value="ONK78373.1"/>
    <property type="molecule type" value="Genomic_DNA"/>
</dbReference>
<dbReference type="GO" id="GO:0005789">
    <property type="term" value="C:endoplasmic reticulum membrane"/>
    <property type="evidence" value="ECO:0007669"/>
    <property type="project" value="TreeGrafter"/>
</dbReference>
<organism evidence="3 4">
    <name type="scientific">Asparagus officinalis</name>
    <name type="common">Garden asparagus</name>
    <dbReference type="NCBI Taxonomy" id="4686"/>
    <lineage>
        <taxon>Eukaryota</taxon>
        <taxon>Viridiplantae</taxon>
        <taxon>Streptophyta</taxon>
        <taxon>Embryophyta</taxon>
        <taxon>Tracheophyta</taxon>
        <taxon>Spermatophyta</taxon>
        <taxon>Magnoliopsida</taxon>
        <taxon>Liliopsida</taxon>
        <taxon>Asparagales</taxon>
        <taxon>Asparagaceae</taxon>
        <taxon>Asparagoideae</taxon>
        <taxon>Asparagus</taxon>
    </lineage>
</organism>
<feature type="coiled-coil region" evidence="1">
    <location>
        <begin position="105"/>
        <end position="167"/>
    </location>
</feature>
<dbReference type="GO" id="GO:0006265">
    <property type="term" value="P:DNA topological change"/>
    <property type="evidence" value="ECO:0007669"/>
    <property type="project" value="InterPro"/>
</dbReference>
<dbReference type="Pfam" id="PF01028">
    <property type="entry name" value="Topoisom_I"/>
    <property type="match status" value="1"/>
</dbReference>
<dbReference type="GO" id="GO:0016491">
    <property type="term" value="F:oxidoreductase activity"/>
    <property type="evidence" value="ECO:0007669"/>
    <property type="project" value="InterPro"/>
</dbReference>
<dbReference type="GO" id="GO:0006487">
    <property type="term" value="P:protein N-linked glycosylation"/>
    <property type="evidence" value="ECO:0007669"/>
    <property type="project" value="TreeGrafter"/>
</dbReference>
<dbReference type="PANTHER" id="PTHR10859:SF91">
    <property type="entry name" value="DOLICHYL-PHOSPHATE BETA-GLUCOSYLTRANSFERASE"/>
    <property type="match status" value="1"/>
</dbReference>
<dbReference type="Gene3D" id="3.40.605.10">
    <property type="entry name" value="Aldehyde Dehydrogenase, Chain A, domain 1"/>
    <property type="match status" value="1"/>
</dbReference>
<gene>
    <name evidence="3" type="ORF">A4U43_C02F18100</name>
</gene>
<dbReference type="GO" id="GO:0003917">
    <property type="term" value="F:DNA topoisomerase type I (single strand cut, ATP-independent) activity"/>
    <property type="evidence" value="ECO:0007669"/>
    <property type="project" value="InterPro"/>
</dbReference>
<evidence type="ECO:0000313" key="3">
    <source>
        <dbReference type="EMBL" id="ONK78373.1"/>
    </source>
</evidence>
<dbReference type="Gramene" id="ONK78373">
    <property type="protein sequence ID" value="ONK78373"/>
    <property type="gene ID" value="A4U43_C02F18100"/>
</dbReference>
<name>A0A5P1FKW8_ASPOF</name>
<feature type="domain" description="DNA topoisomerase I eukaryotic-type" evidence="2">
    <location>
        <begin position="10"/>
        <end position="191"/>
    </location>
</feature>
<dbReference type="Proteomes" id="UP000243459">
    <property type="component" value="Chromosome 2"/>
</dbReference>
<dbReference type="SUPFAM" id="SSF53720">
    <property type="entry name" value="ALDH-like"/>
    <property type="match status" value="1"/>
</dbReference>
<dbReference type="PANTHER" id="PTHR10859">
    <property type="entry name" value="GLYCOSYL TRANSFERASE"/>
    <property type="match status" value="1"/>
</dbReference>
<proteinExistence type="predicted"/>
<sequence>MSIAVPHRQLFIGGEWREPVLGKRIPIINPATEATIGDIPTATEEDVNLAVSWLEPHVVQASSKIQEICLLFEETKEGTLAEKNAIYQIANKEVAIICNHQRSFSKSHDAQMSRLNEKIDELKGMLHSRGELLLMLDADGATKVTNLEKLESQIHALAEEKEKLGSQATTLIDSRHKLSDMEIVYLCKHLKIPMIEVSVNWSEIPGSKVRLTSVVHMLFELVVIRLGYGLSIWKIYT</sequence>
<reference evidence="4" key="1">
    <citation type="journal article" date="2017" name="Nat. Commun.">
        <title>The asparagus genome sheds light on the origin and evolution of a young Y chromosome.</title>
        <authorList>
            <person name="Harkess A."/>
            <person name="Zhou J."/>
            <person name="Xu C."/>
            <person name="Bowers J.E."/>
            <person name="Van der Hulst R."/>
            <person name="Ayyampalayam S."/>
            <person name="Mercati F."/>
            <person name="Riccardi P."/>
            <person name="McKain M.R."/>
            <person name="Kakrana A."/>
            <person name="Tang H."/>
            <person name="Ray J."/>
            <person name="Groenendijk J."/>
            <person name="Arikit S."/>
            <person name="Mathioni S.M."/>
            <person name="Nakano M."/>
            <person name="Shan H."/>
            <person name="Telgmann-Rauber A."/>
            <person name="Kanno A."/>
            <person name="Yue Z."/>
            <person name="Chen H."/>
            <person name="Li W."/>
            <person name="Chen Y."/>
            <person name="Xu X."/>
            <person name="Zhang Y."/>
            <person name="Luo S."/>
            <person name="Chen H."/>
            <person name="Gao J."/>
            <person name="Mao Z."/>
            <person name="Pires J.C."/>
            <person name="Luo M."/>
            <person name="Kudrna D."/>
            <person name="Wing R.A."/>
            <person name="Meyers B.C."/>
            <person name="Yi K."/>
            <person name="Kong H."/>
            <person name="Lavrijsen P."/>
            <person name="Sunseri F."/>
            <person name="Falavigna A."/>
            <person name="Ye Y."/>
            <person name="Leebens-Mack J.H."/>
            <person name="Chen G."/>
        </authorList>
    </citation>
    <scope>NUCLEOTIDE SEQUENCE [LARGE SCALE GENOMIC DNA]</scope>
    <source>
        <strain evidence="4">cv. DH0086</strain>
    </source>
</reference>
<dbReference type="Gene3D" id="1.10.132.10">
    <property type="match status" value="1"/>
</dbReference>
<dbReference type="GO" id="GO:0003677">
    <property type="term" value="F:DNA binding"/>
    <property type="evidence" value="ECO:0007669"/>
    <property type="project" value="InterPro"/>
</dbReference>
<dbReference type="GO" id="GO:0005694">
    <property type="term" value="C:chromosome"/>
    <property type="evidence" value="ECO:0007669"/>
    <property type="project" value="InterPro"/>
</dbReference>
<dbReference type="SUPFAM" id="SSF56349">
    <property type="entry name" value="DNA breaking-rejoining enzymes"/>
    <property type="match status" value="1"/>
</dbReference>
<dbReference type="AlphaFoldDB" id="A0A5P1FKW8"/>
<evidence type="ECO:0000313" key="4">
    <source>
        <dbReference type="Proteomes" id="UP000243459"/>
    </source>
</evidence>
<protein>
    <recommendedName>
        <fullName evidence="2">DNA topoisomerase I eukaryotic-type domain-containing protein</fullName>
    </recommendedName>
</protein>
<dbReference type="InterPro" id="IPR013499">
    <property type="entry name" value="TopoI_euk"/>
</dbReference>
<keyword evidence="4" id="KW-1185">Reference proteome</keyword>
<evidence type="ECO:0000256" key="1">
    <source>
        <dbReference type="SAM" id="Coils"/>
    </source>
</evidence>
<dbReference type="InterPro" id="IPR013500">
    <property type="entry name" value="TopoI_cat_euk"/>
</dbReference>
<dbReference type="InterPro" id="IPR014727">
    <property type="entry name" value="TopoI_cat_a/b-sub_euk"/>
</dbReference>
<dbReference type="SMART" id="SM00435">
    <property type="entry name" value="TOPEUc"/>
    <property type="match status" value="1"/>
</dbReference>
<evidence type="ECO:0000259" key="2">
    <source>
        <dbReference type="SMART" id="SM00435"/>
    </source>
</evidence>
<dbReference type="InterPro" id="IPR016162">
    <property type="entry name" value="Ald_DH_N"/>
</dbReference>
<keyword evidence="1" id="KW-0175">Coiled coil</keyword>
<dbReference type="InterPro" id="IPR016161">
    <property type="entry name" value="Ald_DH/histidinol_DH"/>
</dbReference>
<dbReference type="InterPro" id="IPR011010">
    <property type="entry name" value="DNA_brk_join_enz"/>
</dbReference>